<sequence>MSSENRIVKLNVGGTQFQTSKSTLIKTDGFFKTLLETEVPVIEDESGAIFIDRDPTHFRLILNFMRDGHVKIPKCSEAVNEIQKEADFYMLSGLVELCRPGSRPMCQERFVREFREIKSETDFTNAMAISQFKPVLIVHQQNGNMKFSENDRIIVKFLNKISNQMDIYLKSGAKYSVNPTTKIWDWSLHFKDYISEMPEGYLGSTDIFIQSLENAIDSHPYLRSISIS</sequence>
<dbReference type="SUPFAM" id="SSF54695">
    <property type="entry name" value="POZ domain"/>
    <property type="match status" value="1"/>
</dbReference>
<organism evidence="2 3">
    <name type="scientific">Caenorhabditis tropicalis</name>
    <dbReference type="NCBI Taxonomy" id="1561998"/>
    <lineage>
        <taxon>Eukaryota</taxon>
        <taxon>Metazoa</taxon>
        <taxon>Ecdysozoa</taxon>
        <taxon>Nematoda</taxon>
        <taxon>Chromadorea</taxon>
        <taxon>Rhabditida</taxon>
        <taxon>Rhabditina</taxon>
        <taxon>Rhabditomorpha</taxon>
        <taxon>Rhabditoidea</taxon>
        <taxon>Rhabditidae</taxon>
        <taxon>Peloderinae</taxon>
        <taxon>Caenorhabditis</taxon>
    </lineage>
</organism>
<dbReference type="PROSITE" id="PS50097">
    <property type="entry name" value="BTB"/>
    <property type="match status" value="1"/>
</dbReference>
<dbReference type="PANTHER" id="PTHR11145">
    <property type="entry name" value="BTB/POZ DOMAIN-CONTAINING ADAPTER FOR CUL3-MEDIATED RHOA DEGRADATION PROTEIN FAMILY MEMBER"/>
    <property type="match status" value="1"/>
</dbReference>
<dbReference type="eggNOG" id="KOG2716">
    <property type="taxonomic scope" value="Eukaryota"/>
</dbReference>
<dbReference type="AlphaFoldDB" id="A0A1I7TGT0"/>
<dbReference type="WBParaSite" id="Csp11.Scaffold608.g5788.t1">
    <property type="protein sequence ID" value="Csp11.Scaffold608.g5788.t1"/>
    <property type="gene ID" value="Csp11.Scaffold608.g5788"/>
</dbReference>
<dbReference type="SMART" id="SM00225">
    <property type="entry name" value="BTB"/>
    <property type="match status" value="1"/>
</dbReference>
<evidence type="ECO:0000313" key="2">
    <source>
        <dbReference type="Proteomes" id="UP000095282"/>
    </source>
</evidence>
<feature type="domain" description="BTB" evidence="1">
    <location>
        <begin position="6"/>
        <end position="74"/>
    </location>
</feature>
<dbReference type="InterPro" id="IPR011333">
    <property type="entry name" value="SKP1/BTB/POZ_sf"/>
</dbReference>
<proteinExistence type="predicted"/>
<reference evidence="3" key="1">
    <citation type="submission" date="2016-11" db="UniProtKB">
        <authorList>
            <consortium name="WormBaseParasite"/>
        </authorList>
    </citation>
    <scope>IDENTIFICATION</scope>
</reference>
<dbReference type="Pfam" id="PF02214">
    <property type="entry name" value="BTB_2"/>
    <property type="match status" value="1"/>
</dbReference>
<keyword evidence="2" id="KW-1185">Reference proteome</keyword>
<dbReference type="Proteomes" id="UP000095282">
    <property type="component" value="Unplaced"/>
</dbReference>
<dbReference type="InterPro" id="IPR003131">
    <property type="entry name" value="T1-type_BTB"/>
</dbReference>
<accession>A0A1I7TGT0</accession>
<name>A0A1I7TGT0_9PELO</name>
<dbReference type="Gene3D" id="3.30.710.10">
    <property type="entry name" value="Potassium Channel Kv1.1, Chain A"/>
    <property type="match status" value="1"/>
</dbReference>
<evidence type="ECO:0000259" key="1">
    <source>
        <dbReference type="PROSITE" id="PS50097"/>
    </source>
</evidence>
<dbReference type="STRING" id="1561998.A0A1I7TGT0"/>
<protein>
    <submittedName>
        <fullName evidence="3">BTB domain-containing protein</fullName>
    </submittedName>
</protein>
<evidence type="ECO:0000313" key="3">
    <source>
        <dbReference type="WBParaSite" id="Csp11.Scaffold608.g5788.t1"/>
    </source>
</evidence>
<dbReference type="InterPro" id="IPR000210">
    <property type="entry name" value="BTB/POZ_dom"/>
</dbReference>
<dbReference type="PANTHER" id="PTHR11145:SF19">
    <property type="entry name" value="BTB DOMAIN-CONTAINING PROTEIN-RELATED"/>
    <property type="match status" value="1"/>
</dbReference>
<dbReference type="InterPro" id="IPR045068">
    <property type="entry name" value="BACURD1-3"/>
</dbReference>
<dbReference type="GO" id="GO:0051260">
    <property type="term" value="P:protein homooligomerization"/>
    <property type="evidence" value="ECO:0007669"/>
    <property type="project" value="InterPro"/>
</dbReference>